<reference evidence="1 2" key="1">
    <citation type="journal article" date="2014" name="Int. J. Syst. Evol. Microbiol.">
        <title>Complete genome sequence of Corynebacterium casei LMG S-19264T (=DSM 44701T), isolated from a smear-ripened cheese.</title>
        <authorList>
            <consortium name="US DOE Joint Genome Institute (JGI-PGF)"/>
            <person name="Walter F."/>
            <person name="Albersmeier A."/>
            <person name="Kalinowski J."/>
            <person name="Ruckert C."/>
        </authorList>
    </citation>
    <scope>NUCLEOTIDE SEQUENCE [LARGE SCALE GENOMIC DNA]</scope>
    <source>
        <strain evidence="1 2">CGMCC 1.15286</strain>
    </source>
</reference>
<protein>
    <submittedName>
        <fullName evidence="1">Uncharacterized protein</fullName>
    </submittedName>
</protein>
<comment type="caution">
    <text evidence="1">The sequence shown here is derived from an EMBL/GenBank/DDBJ whole genome shotgun (WGS) entry which is preliminary data.</text>
</comment>
<name>A0A917LYN9_9BACL</name>
<dbReference type="Proteomes" id="UP000600247">
    <property type="component" value="Unassembled WGS sequence"/>
</dbReference>
<dbReference type="EMBL" id="BMHY01000003">
    <property type="protein sequence ID" value="GGG65776.1"/>
    <property type="molecule type" value="Genomic_DNA"/>
</dbReference>
<proteinExistence type="predicted"/>
<accession>A0A917LYN9</accession>
<organism evidence="1 2">
    <name type="scientific">Paenibacillus radicis</name>
    <name type="common">ex Gao et al. 2016</name>
    <dbReference type="NCBI Taxonomy" id="1737354"/>
    <lineage>
        <taxon>Bacteria</taxon>
        <taxon>Bacillati</taxon>
        <taxon>Bacillota</taxon>
        <taxon>Bacilli</taxon>
        <taxon>Bacillales</taxon>
        <taxon>Paenibacillaceae</taxon>
        <taxon>Paenibacillus</taxon>
    </lineage>
</organism>
<sequence>MSIANYGIGSRKNNKIRLRIESKLEGCDRLSESDLLQPSLGIREKPALLGERAFGKMDENPLLGVIEWILQWS</sequence>
<evidence type="ECO:0000313" key="1">
    <source>
        <dbReference type="EMBL" id="GGG65776.1"/>
    </source>
</evidence>
<gene>
    <name evidence="1" type="ORF">GCM10010918_20160</name>
</gene>
<keyword evidence="2" id="KW-1185">Reference proteome</keyword>
<dbReference type="AlphaFoldDB" id="A0A917LYN9"/>
<evidence type="ECO:0000313" key="2">
    <source>
        <dbReference type="Proteomes" id="UP000600247"/>
    </source>
</evidence>